<proteinExistence type="predicted"/>
<evidence type="ECO:0000256" key="1">
    <source>
        <dbReference type="SAM" id="Phobius"/>
    </source>
</evidence>
<reference evidence="2" key="1">
    <citation type="journal article" date="2020" name="Nature">
        <title>Giant virus diversity and host interactions through global metagenomics.</title>
        <authorList>
            <person name="Schulz F."/>
            <person name="Roux S."/>
            <person name="Paez-Espino D."/>
            <person name="Jungbluth S."/>
            <person name="Walsh D.A."/>
            <person name="Denef V.J."/>
            <person name="McMahon K.D."/>
            <person name="Konstantinidis K.T."/>
            <person name="Eloe-Fadrosh E.A."/>
            <person name="Kyrpides N.C."/>
            <person name="Woyke T."/>
        </authorList>
    </citation>
    <scope>NUCLEOTIDE SEQUENCE</scope>
    <source>
        <strain evidence="2">GVMAG-M-3300021425-30</strain>
    </source>
</reference>
<dbReference type="AlphaFoldDB" id="A0A6C0CR56"/>
<accession>A0A6C0CR56</accession>
<protein>
    <submittedName>
        <fullName evidence="2">Uncharacterized protein</fullName>
    </submittedName>
</protein>
<keyword evidence="1" id="KW-0812">Transmembrane</keyword>
<keyword evidence="1" id="KW-0472">Membrane</keyword>
<feature type="transmembrane region" description="Helical" evidence="1">
    <location>
        <begin position="80"/>
        <end position="110"/>
    </location>
</feature>
<sequence>MEKLNLLLFTFSLVAIVMIIHRHHIKELKGVVNKGYWKINIAVIVLFLLYELVLEPFFYGDAKTQEEKDKRMRLKRAITAGMFAHVIALMAELHMTISPFWLTFIASYFYDL</sequence>
<organism evidence="2">
    <name type="scientific">viral metagenome</name>
    <dbReference type="NCBI Taxonomy" id="1070528"/>
    <lineage>
        <taxon>unclassified sequences</taxon>
        <taxon>metagenomes</taxon>
        <taxon>organismal metagenomes</taxon>
    </lineage>
</organism>
<evidence type="ECO:0000313" key="2">
    <source>
        <dbReference type="EMBL" id="QHT06164.1"/>
    </source>
</evidence>
<feature type="transmembrane region" description="Helical" evidence="1">
    <location>
        <begin position="38"/>
        <end position="59"/>
    </location>
</feature>
<dbReference type="EMBL" id="MN739467">
    <property type="protein sequence ID" value="QHT06164.1"/>
    <property type="molecule type" value="Genomic_DNA"/>
</dbReference>
<name>A0A6C0CR56_9ZZZZ</name>
<keyword evidence="1" id="KW-1133">Transmembrane helix</keyword>